<evidence type="ECO:0000256" key="4">
    <source>
        <dbReference type="ARBA" id="ARBA00022640"/>
    </source>
</evidence>
<dbReference type="RefSeq" id="YP_009398605.1">
    <property type="nucleotide sequence ID" value="NC_035293.1"/>
</dbReference>
<dbReference type="GO" id="GO:0009536">
    <property type="term" value="C:plastid"/>
    <property type="evidence" value="ECO:0007669"/>
    <property type="project" value="UniProtKB-SubCell"/>
</dbReference>
<reference evidence="5" key="1">
    <citation type="journal article" date="2017" name="J. Phycol.">
        <title>Analysis of chloroplast genomes and a supermatrix inform reclassification of the Rhodomelaceae (Rhodophyta).</title>
        <authorList>
            <person name="Diaz-Tapia P."/>
            <person name="Maggs C.A."/>
            <person name="West J.A."/>
            <person name="Verbruggen H."/>
        </authorList>
    </citation>
    <scope>NUCLEOTIDE SEQUENCE</scope>
    <source>
        <strain evidence="5">PD1540</strain>
    </source>
</reference>
<protein>
    <recommendedName>
        <fullName evidence="3">Uncharacterized protein ycf35</fullName>
    </recommendedName>
</protein>
<dbReference type="EMBL" id="MF101449">
    <property type="protein sequence ID" value="ARW67791.1"/>
    <property type="molecule type" value="Genomic_DNA"/>
</dbReference>
<organism evidence="5">
    <name type="scientific">Kuetzingia canaliculata</name>
    <name type="common">Red alga</name>
    <name type="synonym">Rytiphlaea canaliculata</name>
    <dbReference type="NCBI Taxonomy" id="228262"/>
    <lineage>
        <taxon>Eukaryota</taxon>
        <taxon>Rhodophyta</taxon>
        <taxon>Florideophyceae</taxon>
        <taxon>Rhodymeniophycidae</taxon>
        <taxon>Ceramiales</taxon>
        <taxon>Rhodomelaceae</taxon>
        <taxon>Amansieae</taxon>
        <taxon>Kuetzingia</taxon>
    </lineage>
</organism>
<comment type="subcellular location">
    <subcellularLocation>
        <location evidence="1">Plastid</location>
    </subcellularLocation>
</comment>
<keyword evidence="5" id="KW-0150">Chloroplast</keyword>
<sequence length="132" mass="15144">MSHFSKVKTNISNLEILKLTVKQLGFGYTSFYSREEHVNSCLVSENLSVYDNINKPLFSFVWSGSEYNLVADLQLWSLEIDLSYFLDKLAQYYAYNIILAESSVTGFYPVNAKQSNDGSLRVTLQRWSANVF</sequence>
<evidence type="ECO:0000256" key="1">
    <source>
        <dbReference type="ARBA" id="ARBA00004474"/>
    </source>
</evidence>
<dbReference type="Pfam" id="PF06868">
    <property type="entry name" value="DUF1257"/>
    <property type="match status" value="1"/>
</dbReference>
<dbReference type="PANTHER" id="PTHR39638">
    <property type="entry name" value="YCF35"/>
    <property type="match status" value="1"/>
</dbReference>
<keyword evidence="4 5" id="KW-0934">Plastid</keyword>
<evidence type="ECO:0000313" key="5">
    <source>
        <dbReference type="EMBL" id="ARW67791.1"/>
    </source>
</evidence>
<proteinExistence type="inferred from homology"/>
<dbReference type="GeneID" id="33361163"/>
<dbReference type="PANTHER" id="PTHR39638:SF2">
    <property type="entry name" value="YCF35"/>
    <property type="match status" value="1"/>
</dbReference>
<evidence type="ECO:0000256" key="2">
    <source>
        <dbReference type="ARBA" id="ARBA00009068"/>
    </source>
</evidence>
<dbReference type="AlphaFoldDB" id="A0A1Z1MPU5"/>
<gene>
    <name evidence="5" type="primary">ycf35</name>
</gene>
<comment type="similarity">
    <text evidence="2">Belongs to the ycf35 family.</text>
</comment>
<geneLocation type="chloroplast" evidence="5"/>
<name>A0A1Z1MPU5_KUECA</name>
<dbReference type="InterPro" id="IPR009666">
    <property type="entry name" value="Uncharacterised_Ycf35"/>
</dbReference>
<accession>A0A1Z1MPU5</accession>
<evidence type="ECO:0000256" key="3">
    <source>
        <dbReference type="ARBA" id="ARBA00021585"/>
    </source>
</evidence>